<accession>A0ABM1QAN6</accession>
<keyword evidence="1" id="KW-0863">Zinc-finger</keyword>
<dbReference type="InterPro" id="IPR012337">
    <property type="entry name" value="RNaseH-like_sf"/>
</dbReference>
<feature type="domain" description="Integrase catalytic" evidence="4">
    <location>
        <begin position="448"/>
        <end position="551"/>
    </location>
</feature>
<evidence type="ECO:0000313" key="5">
    <source>
        <dbReference type="Proteomes" id="UP000694864"/>
    </source>
</evidence>
<dbReference type="InterPro" id="IPR029472">
    <property type="entry name" value="Copia-like_N"/>
</dbReference>
<evidence type="ECO:0000313" key="6">
    <source>
        <dbReference type="RefSeq" id="XP_019083824.1"/>
    </source>
</evidence>
<evidence type="ECO:0000259" key="4">
    <source>
        <dbReference type="PROSITE" id="PS50994"/>
    </source>
</evidence>
<feature type="region of interest" description="Disordered" evidence="2">
    <location>
        <begin position="312"/>
        <end position="334"/>
    </location>
</feature>
<sequence length="551" mass="62084">MANSSAPVDHYANPYFLHSLDHAGMNIISDRLTSGADFYSWKRSMRIALNVRNKLGFVDGKIRKTPKDHQDYGSWSRCNDMITTWIINSVDKKIGGSLLYISTAEGIWNNLMSRFKQDDAPKVYELEQKLNPLRQGSMDVTSYYTMLVTLWEEYKNYVELPVCTCGKFECNAATLWEKLQQRSRVTKFLMGLNASYESTRRHILMLKPIPSIEEVFNMVTSDERQTHITPKPNSMIFQASASTSTEVPISYTGSYDNMAFAVQNQSHYRPRGPRPVCTHCGQTGHVIQKCFKLHGYPPGYISGFKSSLANYQGSQGSPRPVMSSAQPRGCAPSNPRPMTHVVANVMTETSPTPTTNAAINLDISTMSSDQITSLIQQLNAKESIQGLMIGKGFLLHNLYILQPEASSYALISSSTSLPHFSGSLKVDGHLWHQRLGHPSTDKLKVLSVWVYLLRNKSQVTTAFPTFLKYVLTQYNTTVKAIRTDNAPELAFTDLIEEHGMIHQFSCAYTPQQNFVVERKHQHLLNVARALLFQSNVPLVILLDIKAIKYFT</sequence>
<dbReference type="PROSITE" id="PS50158">
    <property type="entry name" value="ZF_CCHC"/>
    <property type="match status" value="1"/>
</dbReference>
<name>A0ABM1QAN6_CAMSA</name>
<gene>
    <name evidence="6" type="primary">LOC109125837</name>
</gene>
<feature type="domain" description="CCHC-type" evidence="3">
    <location>
        <begin position="277"/>
        <end position="290"/>
    </location>
</feature>
<evidence type="ECO:0000256" key="1">
    <source>
        <dbReference type="PROSITE-ProRule" id="PRU00047"/>
    </source>
</evidence>
<dbReference type="Proteomes" id="UP000694864">
    <property type="component" value="Chromosome 1"/>
</dbReference>
<protein>
    <submittedName>
        <fullName evidence="6">Uncharacterized protein LOC109125837</fullName>
    </submittedName>
</protein>
<dbReference type="PANTHER" id="PTHR37610">
    <property type="entry name" value="CCHC-TYPE DOMAIN-CONTAINING PROTEIN"/>
    <property type="match status" value="1"/>
</dbReference>
<dbReference type="Gene3D" id="3.30.420.10">
    <property type="entry name" value="Ribonuclease H-like superfamily/Ribonuclease H"/>
    <property type="match status" value="1"/>
</dbReference>
<dbReference type="RefSeq" id="XP_019083824.1">
    <property type="nucleotide sequence ID" value="XM_019228279.1"/>
</dbReference>
<dbReference type="PANTHER" id="PTHR37610:SF97">
    <property type="entry name" value="RETROTRANSPOSON GAG DOMAIN-CONTAINING PROTEIN"/>
    <property type="match status" value="1"/>
</dbReference>
<keyword evidence="5" id="KW-1185">Reference proteome</keyword>
<dbReference type="PROSITE" id="PS50994">
    <property type="entry name" value="INTEGRASE"/>
    <property type="match status" value="1"/>
</dbReference>
<dbReference type="InterPro" id="IPR001878">
    <property type="entry name" value="Znf_CCHC"/>
</dbReference>
<dbReference type="Pfam" id="PF14244">
    <property type="entry name" value="Retrotran_gag_3"/>
    <property type="match status" value="1"/>
</dbReference>
<evidence type="ECO:0000256" key="2">
    <source>
        <dbReference type="SAM" id="MobiDB-lite"/>
    </source>
</evidence>
<organism evidence="5 6">
    <name type="scientific">Camelina sativa</name>
    <name type="common">False flax</name>
    <name type="synonym">Myagrum sativum</name>
    <dbReference type="NCBI Taxonomy" id="90675"/>
    <lineage>
        <taxon>Eukaryota</taxon>
        <taxon>Viridiplantae</taxon>
        <taxon>Streptophyta</taxon>
        <taxon>Embryophyta</taxon>
        <taxon>Tracheophyta</taxon>
        <taxon>Spermatophyta</taxon>
        <taxon>Magnoliopsida</taxon>
        <taxon>eudicotyledons</taxon>
        <taxon>Gunneridae</taxon>
        <taxon>Pentapetalae</taxon>
        <taxon>rosids</taxon>
        <taxon>malvids</taxon>
        <taxon>Brassicales</taxon>
        <taxon>Brassicaceae</taxon>
        <taxon>Camelineae</taxon>
        <taxon>Camelina</taxon>
    </lineage>
</organism>
<reference evidence="5" key="1">
    <citation type="journal article" date="2014" name="Nat. Commun.">
        <title>The emerging biofuel crop Camelina sativa retains a highly undifferentiated hexaploid genome structure.</title>
        <authorList>
            <person name="Kagale S."/>
            <person name="Koh C."/>
            <person name="Nixon J."/>
            <person name="Bollina V."/>
            <person name="Clarke W.E."/>
            <person name="Tuteja R."/>
            <person name="Spillane C."/>
            <person name="Robinson S.J."/>
            <person name="Links M.G."/>
            <person name="Clarke C."/>
            <person name="Higgins E.E."/>
            <person name="Huebert T."/>
            <person name="Sharpe A.G."/>
            <person name="Parkin I.A."/>
        </authorList>
    </citation>
    <scope>NUCLEOTIDE SEQUENCE [LARGE SCALE GENOMIC DNA]</scope>
    <source>
        <strain evidence="5">cv. DH55</strain>
    </source>
</reference>
<proteinExistence type="predicted"/>
<evidence type="ECO:0000259" key="3">
    <source>
        <dbReference type="PROSITE" id="PS50158"/>
    </source>
</evidence>
<keyword evidence="1" id="KW-0479">Metal-binding</keyword>
<dbReference type="InterPro" id="IPR001584">
    <property type="entry name" value="Integrase_cat-core"/>
</dbReference>
<dbReference type="InterPro" id="IPR036397">
    <property type="entry name" value="RNaseH_sf"/>
</dbReference>
<dbReference type="GeneID" id="109125837"/>
<dbReference type="SUPFAM" id="SSF53098">
    <property type="entry name" value="Ribonuclease H-like"/>
    <property type="match status" value="1"/>
</dbReference>
<keyword evidence="1" id="KW-0862">Zinc</keyword>
<reference evidence="6" key="2">
    <citation type="submission" date="2025-08" db="UniProtKB">
        <authorList>
            <consortium name="RefSeq"/>
        </authorList>
    </citation>
    <scope>IDENTIFICATION</scope>
    <source>
        <tissue evidence="6">Leaf</tissue>
    </source>
</reference>